<keyword evidence="5 7" id="KW-1133">Transmembrane helix</keyword>
<evidence type="ECO:0000256" key="4">
    <source>
        <dbReference type="ARBA" id="ARBA00022692"/>
    </source>
</evidence>
<evidence type="ECO:0000256" key="2">
    <source>
        <dbReference type="ARBA" id="ARBA00006683"/>
    </source>
</evidence>
<evidence type="ECO:0000313" key="10">
    <source>
        <dbReference type="Proteomes" id="UP000092661"/>
    </source>
</evidence>
<evidence type="ECO:0000256" key="6">
    <source>
        <dbReference type="ARBA" id="ARBA00023136"/>
    </source>
</evidence>
<proteinExistence type="inferred from homology"/>
<feature type="transmembrane region" description="Helical" evidence="7">
    <location>
        <begin position="20"/>
        <end position="40"/>
    </location>
</feature>
<dbReference type="PANTHER" id="PTHR32309">
    <property type="entry name" value="TYROSINE-PROTEIN KINASE"/>
    <property type="match status" value="1"/>
</dbReference>
<evidence type="ECO:0000259" key="8">
    <source>
        <dbReference type="Pfam" id="PF02706"/>
    </source>
</evidence>
<sequence>MADNKVIVHPLINLKNHVRIAFAFTLLLMLGVWVVFAFILKPQYQASSQMLIEESASATPHLAVESSKIDSQIIEAYASFAISPEILLKVKKELGLESSVADLQKQINVTHTDNSPVLTITVSSDDSYVSAKIANTIGFIFQNEVKASLKADHVNIISQALSEDKEVILSQQGLTLGLAIAAACGFIFSILITFSTVAVKAAVDSTNRVIRKKENQLQTVFK</sequence>
<evidence type="ECO:0000256" key="5">
    <source>
        <dbReference type="ARBA" id="ARBA00022989"/>
    </source>
</evidence>
<keyword evidence="3" id="KW-1003">Cell membrane</keyword>
<gene>
    <name evidence="9" type="ORF">BBH88_08210</name>
</gene>
<dbReference type="InterPro" id="IPR003856">
    <property type="entry name" value="LPS_length_determ_N"/>
</dbReference>
<dbReference type="Proteomes" id="UP000092661">
    <property type="component" value="Chromosome"/>
</dbReference>
<dbReference type="RefSeq" id="WP_065536703.1">
    <property type="nucleotide sequence ID" value="NZ_CP016534.2"/>
</dbReference>
<accession>A0ABM6D5H6</accession>
<dbReference type="InterPro" id="IPR050445">
    <property type="entry name" value="Bact_polysacc_biosynth/exp"/>
</dbReference>
<keyword evidence="4 7" id="KW-0812">Transmembrane</keyword>
<dbReference type="EMBL" id="CP016534">
    <property type="protein sequence ID" value="ANU10285.1"/>
    <property type="molecule type" value="Genomic_DNA"/>
</dbReference>
<comment type="similarity">
    <text evidence="2">Belongs to the CpsC/CapA family.</text>
</comment>
<protein>
    <recommendedName>
        <fullName evidence="8">Polysaccharide chain length determinant N-terminal domain-containing protein</fullName>
    </recommendedName>
</protein>
<organism evidence="9 10">
    <name type="scientific">Planococcus antarcticus DSM 14505</name>
    <dbReference type="NCBI Taxonomy" id="1185653"/>
    <lineage>
        <taxon>Bacteria</taxon>
        <taxon>Bacillati</taxon>
        <taxon>Bacillota</taxon>
        <taxon>Bacilli</taxon>
        <taxon>Bacillales</taxon>
        <taxon>Caryophanaceae</taxon>
        <taxon>Planococcus</taxon>
    </lineage>
</organism>
<keyword evidence="10" id="KW-1185">Reference proteome</keyword>
<evidence type="ECO:0000256" key="3">
    <source>
        <dbReference type="ARBA" id="ARBA00022475"/>
    </source>
</evidence>
<evidence type="ECO:0000313" key="9">
    <source>
        <dbReference type="EMBL" id="ANU10285.1"/>
    </source>
</evidence>
<dbReference type="PANTHER" id="PTHR32309:SF13">
    <property type="entry name" value="FERRIC ENTEROBACTIN TRANSPORT PROTEIN FEPE"/>
    <property type="match status" value="1"/>
</dbReference>
<evidence type="ECO:0000256" key="1">
    <source>
        <dbReference type="ARBA" id="ARBA00004651"/>
    </source>
</evidence>
<dbReference type="Pfam" id="PF02706">
    <property type="entry name" value="Wzz"/>
    <property type="match status" value="1"/>
</dbReference>
<comment type="subcellular location">
    <subcellularLocation>
        <location evidence="1">Cell membrane</location>
        <topology evidence="1">Multi-pass membrane protein</topology>
    </subcellularLocation>
</comment>
<reference evidence="9" key="1">
    <citation type="submission" date="2016-10" db="EMBL/GenBank/DDBJ databases">
        <authorList>
            <person name="See-Too W.S."/>
        </authorList>
    </citation>
    <scope>NUCLEOTIDE SEQUENCE</scope>
    <source>
        <strain evidence="9">DSM 14505</strain>
    </source>
</reference>
<keyword evidence="6 7" id="KW-0472">Membrane</keyword>
<evidence type="ECO:0000256" key="7">
    <source>
        <dbReference type="SAM" id="Phobius"/>
    </source>
</evidence>
<feature type="domain" description="Polysaccharide chain length determinant N-terminal" evidence="8">
    <location>
        <begin position="19"/>
        <end position="94"/>
    </location>
</feature>
<feature type="transmembrane region" description="Helical" evidence="7">
    <location>
        <begin position="174"/>
        <end position="199"/>
    </location>
</feature>
<name>A0ABM6D5H6_9BACL</name>